<keyword evidence="8 10" id="KW-0503">Monooxygenase</keyword>
<keyword evidence="11" id="KW-0812">Transmembrane</keyword>
<comment type="similarity">
    <text evidence="3 10">Belongs to the cytochrome P450 family.</text>
</comment>
<dbReference type="PROSITE" id="PS00086">
    <property type="entry name" value="CYTOCHROME_P450"/>
    <property type="match status" value="1"/>
</dbReference>
<dbReference type="InterPro" id="IPR001128">
    <property type="entry name" value="Cyt_P450"/>
</dbReference>
<name>A0A8K0WPA6_9HYPO</name>
<dbReference type="Pfam" id="PF00067">
    <property type="entry name" value="p450"/>
    <property type="match status" value="1"/>
</dbReference>
<evidence type="ECO:0000313" key="13">
    <source>
        <dbReference type="Proteomes" id="UP000813444"/>
    </source>
</evidence>
<dbReference type="Proteomes" id="UP000813444">
    <property type="component" value="Unassembled WGS sequence"/>
</dbReference>
<evidence type="ECO:0000256" key="8">
    <source>
        <dbReference type="ARBA" id="ARBA00023033"/>
    </source>
</evidence>
<dbReference type="Gene3D" id="1.10.630.10">
    <property type="entry name" value="Cytochrome P450"/>
    <property type="match status" value="1"/>
</dbReference>
<dbReference type="SUPFAM" id="SSF48264">
    <property type="entry name" value="Cytochrome P450"/>
    <property type="match status" value="1"/>
</dbReference>
<protein>
    <submittedName>
        <fullName evidence="12">Cytochrome P450</fullName>
    </submittedName>
</protein>
<accession>A0A8K0WPA6</accession>
<evidence type="ECO:0000256" key="3">
    <source>
        <dbReference type="ARBA" id="ARBA00010617"/>
    </source>
</evidence>
<keyword evidence="4 9" id="KW-0349">Heme</keyword>
<keyword evidence="13" id="KW-1185">Reference proteome</keyword>
<keyword evidence="5 9" id="KW-0479">Metal-binding</keyword>
<evidence type="ECO:0000256" key="5">
    <source>
        <dbReference type="ARBA" id="ARBA00022723"/>
    </source>
</evidence>
<dbReference type="OrthoDB" id="1470350at2759"/>
<keyword evidence="6 10" id="KW-0560">Oxidoreductase</keyword>
<dbReference type="EMBL" id="JAGPNK010000012">
    <property type="protein sequence ID" value="KAH7310761.1"/>
    <property type="molecule type" value="Genomic_DNA"/>
</dbReference>
<dbReference type="PRINTS" id="PR00463">
    <property type="entry name" value="EP450I"/>
</dbReference>
<dbReference type="CDD" id="cd11065">
    <property type="entry name" value="CYP64-like"/>
    <property type="match status" value="1"/>
</dbReference>
<dbReference type="PANTHER" id="PTHR46300">
    <property type="entry name" value="P450, PUTATIVE (EUROFUNG)-RELATED-RELATED"/>
    <property type="match status" value="1"/>
</dbReference>
<dbReference type="GO" id="GO:0016705">
    <property type="term" value="F:oxidoreductase activity, acting on paired donors, with incorporation or reduction of molecular oxygen"/>
    <property type="evidence" value="ECO:0007669"/>
    <property type="project" value="InterPro"/>
</dbReference>
<keyword evidence="11" id="KW-1133">Transmembrane helix</keyword>
<dbReference type="GO" id="GO:0004497">
    <property type="term" value="F:monooxygenase activity"/>
    <property type="evidence" value="ECO:0007669"/>
    <property type="project" value="UniProtKB-KW"/>
</dbReference>
<comment type="caution">
    <text evidence="12">The sequence shown here is derived from an EMBL/GenBank/DDBJ whole genome shotgun (WGS) entry which is preliminary data.</text>
</comment>
<comment type="cofactor">
    <cofactor evidence="1 9">
        <name>heme</name>
        <dbReference type="ChEBI" id="CHEBI:30413"/>
    </cofactor>
</comment>
<dbReference type="InterPro" id="IPR017972">
    <property type="entry name" value="Cyt_P450_CS"/>
</dbReference>
<evidence type="ECO:0000256" key="9">
    <source>
        <dbReference type="PIRSR" id="PIRSR602401-1"/>
    </source>
</evidence>
<evidence type="ECO:0000256" key="7">
    <source>
        <dbReference type="ARBA" id="ARBA00023004"/>
    </source>
</evidence>
<evidence type="ECO:0000256" key="10">
    <source>
        <dbReference type="RuleBase" id="RU000461"/>
    </source>
</evidence>
<comment type="pathway">
    <text evidence="2">Mycotoxin biosynthesis.</text>
</comment>
<evidence type="ECO:0000256" key="4">
    <source>
        <dbReference type="ARBA" id="ARBA00022617"/>
    </source>
</evidence>
<dbReference type="AlphaFoldDB" id="A0A8K0WPA6"/>
<dbReference type="GO" id="GO:0005506">
    <property type="term" value="F:iron ion binding"/>
    <property type="evidence" value="ECO:0007669"/>
    <property type="project" value="InterPro"/>
</dbReference>
<feature type="transmembrane region" description="Helical" evidence="11">
    <location>
        <begin position="6"/>
        <end position="25"/>
    </location>
</feature>
<dbReference type="InterPro" id="IPR050364">
    <property type="entry name" value="Cytochrome_P450_fung"/>
</dbReference>
<evidence type="ECO:0000256" key="6">
    <source>
        <dbReference type="ARBA" id="ARBA00023002"/>
    </source>
</evidence>
<evidence type="ECO:0000313" key="12">
    <source>
        <dbReference type="EMBL" id="KAH7310761.1"/>
    </source>
</evidence>
<reference evidence="12" key="1">
    <citation type="journal article" date="2021" name="Nat. Commun.">
        <title>Genetic determinants of endophytism in the Arabidopsis root mycobiome.</title>
        <authorList>
            <person name="Mesny F."/>
            <person name="Miyauchi S."/>
            <person name="Thiergart T."/>
            <person name="Pickel B."/>
            <person name="Atanasova L."/>
            <person name="Karlsson M."/>
            <person name="Huettel B."/>
            <person name="Barry K.W."/>
            <person name="Haridas S."/>
            <person name="Chen C."/>
            <person name="Bauer D."/>
            <person name="Andreopoulos W."/>
            <person name="Pangilinan J."/>
            <person name="LaButti K."/>
            <person name="Riley R."/>
            <person name="Lipzen A."/>
            <person name="Clum A."/>
            <person name="Drula E."/>
            <person name="Henrissat B."/>
            <person name="Kohler A."/>
            <person name="Grigoriev I.V."/>
            <person name="Martin F.M."/>
            <person name="Hacquard S."/>
        </authorList>
    </citation>
    <scope>NUCLEOTIDE SEQUENCE</scope>
    <source>
        <strain evidence="12">MPI-CAGE-CH-0235</strain>
    </source>
</reference>
<dbReference type="InterPro" id="IPR036396">
    <property type="entry name" value="Cyt_P450_sf"/>
</dbReference>
<evidence type="ECO:0000256" key="11">
    <source>
        <dbReference type="SAM" id="Phobius"/>
    </source>
</evidence>
<gene>
    <name evidence="12" type="ORF">B0I35DRAFT_439653</name>
</gene>
<keyword evidence="11" id="KW-0472">Membrane</keyword>
<sequence length="524" mass="58741">MLLNFLGSVIAITGLFYLISMFPRVKQEWRLYSHRKQLPPGPRVVKTGIRKPWLWFQELSKEYGDVVYLQLGPTPTIILGSAQAAWDLLEKNGAIFSSRPRFIMGGELLSGGMRGLMASYGPFWRRWRKLLHSGFMQRQSKIYQPVQSLESKVLMHDLLKSPGNFRTHLERYAASVIVTVTYGRRVDNVKTDIVVRKNAEAMERLTSVNIPGKFVVERYPALKYVPSFLAPWKAQVLQQRAKDISLYTELMSEVKEKVKRGVAPECFAKHLLEEQDNLGMTDLEIAYTAGSPFGAGVETSAGSLASFFLACVKFGSDFIPLAHQELDSVVGSDRLPNFDDLPSLRYVTAIASEVLRWRPVAVLGGTPHASTADYVYKGMFIPKGSTVIAPLWTLHLNEADFPEPHHFLPERFLKQREYPGPLGHSAFGWGRRICPGMHLGSASVTLNIARILWAFDIGPAKDEDGKDIDVDIFGYSDGFNSSPLPFRCSITPRSQNHVEVVEHEYGKVINDLTQYGQSKVGNGC</sequence>
<feature type="binding site" description="axial binding residue" evidence="9">
    <location>
        <position position="434"/>
    </location>
    <ligand>
        <name>heme</name>
        <dbReference type="ChEBI" id="CHEBI:30413"/>
    </ligand>
    <ligandPart>
        <name>Fe</name>
        <dbReference type="ChEBI" id="CHEBI:18248"/>
    </ligandPart>
</feature>
<keyword evidence="7 9" id="KW-0408">Iron</keyword>
<evidence type="ECO:0000256" key="1">
    <source>
        <dbReference type="ARBA" id="ARBA00001971"/>
    </source>
</evidence>
<dbReference type="PANTHER" id="PTHR46300:SF1">
    <property type="entry name" value="P450, PUTATIVE (EUROFUNG)-RELATED"/>
    <property type="match status" value="1"/>
</dbReference>
<evidence type="ECO:0000256" key="2">
    <source>
        <dbReference type="ARBA" id="ARBA00004685"/>
    </source>
</evidence>
<dbReference type="InterPro" id="IPR002401">
    <property type="entry name" value="Cyt_P450_E_grp-I"/>
</dbReference>
<dbReference type="GO" id="GO:0020037">
    <property type="term" value="F:heme binding"/>
    <property type="evidence" value="ECO:0007669"/>
    <property type="project" value="InterPro"/>
</dbReference>
<organism evidence="12 13">
    <name type="scientific">Stachybotrys elegans</name>
    <dbReference type="NCBI Taxonomy" id="80388"/>
    <lineage>
        <taxon>Eukaryota</taxon>
        <taxon>Fungi</taxon>
        <taxon>Dikarya</taxon>
        <taxon>Ascomycota</taxon>
        <taxon>Pezizomycotina</taxon>
        <taxon>Sordariomycetes</taxon>
        <taxon>Hypocreomycetidae</taxon>
        <taxon>Hypocreales</taxon>
        <taxon>Stachybotryaceae</taxon>
        <taxon>Stachybotrys</taxon>
    </lineage>
</organism>
<proteinExistence type="inferred from homology"/>